<reference evidence="2" key="1">
    <citation type="submission" date="2019-02" db="EMBL/GenBank/DDBJ databases">
        <title>Glaciihabitans arcticus sp. nov., a psychrotolerant bacterium isolated from polar soil.</title>
        <authorList>
            <person name="Dahal R.H."/>
        </authorList>
    </citation>
    <scope>NUCLEOTIDE SEQUENCE [LARGE SCALE GENOMIC DNA]</scope>
    <source>
        <strain evidence="2">RP-3-7</strain>
    </source>
</reference>
<proteinExistence type="predicted"/>
<evidence type="ECO:0000313" key="1">
    <source>
        <dbReference type="EMBL" id="TBN57189.1"/>
    </source>
</evidence>
<organism evidence="1 2">
    <name type="scientific">Glaciihabitans arcticus</name>
    <dbReference type="NCBI Taxonomy" id="2668039"/>
    <lineage>
        <taxon>Bacteria</taxon>
        <taxon>Bacillati</taxon>
        <taxon>Actinomycetota</taxon>
        <taxon>Actinomycetes</taxon>
        <taxon>Micrococcales</taxon>
        <taxon>Microbacteriaceae</taxon>
        <taxon>Glaciihabitans</taxon>
    </lineage>
</organism>
<gene>
    <name evidence="1" type="ORF">EYE40_07130</name>
</gene>
<dbReference type="EMBL" id="SISG01000001">
    <property type="protein sequence ID" value="TBN57189.1"/>
    <property type="molecule type" value="Genomic_DNA"/>
</dbReference>
<dbReference type="RefSeq" id="WP_130981300.1">
    <property type="nucleotide sequence ID" value="NZ_SISG01000001.1"/>
</dbReference>
<name>A0A4V2JEW9_9MICO</name>
<evidence type="ECO:0000313" key="2">
    <source>
        <dbReference type="Proteomes" id="UP000294194"/>
    </source>
</evidence>
<comment type="caution">
    <text evidence="1">The sequence shown here is derived from an EMBL/GenBank/DDBJ whole genome shotgun (WGS) entry which is preliminary data.</text>
</comment>
<accession>A0A4V2JEW9</accession>
<keyword evidence="2" id="KW-1185">Reference proteome</keyword>
<protein>
    <recommendedName>
        <fullName evidence="3">DUF695 domain-containing protein</fullName>
    </recommendedName>
</protein>
<dbReference type="AlphaFoldDB" id="A0A4V2JEW9"/>
<evidence type="ECO:0008006" key="3">
    <source>
        <dbReference type="Google" id="ProtNLM"/>
    </source>
</evidence>
<dbReference type="Proteomes" id="UP000294194">
    <property type="component" value="Unassembled WGS sequence"/>
</dbReference>
<sequence>MPELVIELHVPLEPDPDVTEGEYKFPWIDDITEALEELIEDGDADSYDDSEEVGDHYVWFLTGEDEAGVLSAAGNLATRSGVPSGVFAIVTDSDSTEVGTGRRVDIT</sequence>